<feature type="domain" description="MurNAc-LAA" evidence="2">
    <location>
        <begin position="63"/>
        <end position="173"/>
    </location>
</feature>
<gene>
    <name evidence="3" type="ORF">SpAn4DRAFT_0940</name>
</gene>
<organism evidence="3 4">
    <name type="scientific">Sporomusa ovata</name>
    <dbReference type="NCBI Taxonomy" id="2378"/>
    <lineage>
        <taxon>Bacteria</taxon>
        <taxon>Bacillati</taxon>
        <taxon>Bacillota</taxon>
        <taxon>Negativicutes</taxon>
        <taxon>Selenomonadales</taxon>
        <taxon>Sporomusaceae</taxon>
        <taxon>Sporomusa</taxon>
    </lineage>
</organism>
<evidence type="ECO:0000256" key="1">
    <source>
        <dbReference type="ARBA" id="ARBA00022801"/>
    </source>
</evidence>
<dbReference type="EMBL" id="CTRP01000014">
    <property type="protein sequence ID" value="CQR74478.1"/>
    <property type="molecule type" value="Genomic_DNA"/>
</dbReference>
<dbReference type="GO" id="GO:0008745">
    <property type="term" value="F:N-acetylmuramoyl-L-alanine amidase activity"/>
    <property type="evidence" value="ECO:0007669"/>
    <property type="project" value="UniProtKB-EC"/>
</dbReference>
<dbReference type="Gene3D" id="3.40.630.40">
    <property type="entry name" value="Zn-dependent exopeptidases"/>
    <property type="match status" value="1"/>
</dbReference>
<dbReference type="EC" id="3.5.1.28" evidence="3"/>
<dbReference type="GO" id="GO:0009253">
    <property type="term" value="P:peptidoglycan catabolic process"/>
    <property type="evidence" value="ECO:0007669"/>
    <property type="project" value="InterPro"/>
</dbReference>
<dbReference type="SMART" id="SM00646">
    <property type="entry name" value="Ami_3"/>
    <property type="match status" value="1"/>
</dbReference>
<keyword evidence="4" id="KW-1185">Reference proteome</keyword>
<dbReference type="AlphaFoldDB" id="A0A0U1L469"/>
<reference evidence="4" key="1">
    <citation type="submission" date="2015-03" db="EMBL/GenBank/DDBJ databases">
        <authorList>
            <person name="Nijsse Bart"/>
        </authorList>
    </citation>
    <scope>NUCLEOTIDE SEQUENCE [LARGE SCALE GENOMIC DNA]</scope>
</reference>
<protein>
    <submittedName>
        <fullName evidence="3">N-acetylmuramoyl-L-alanine amidase</fullName>
        <ecNumber evidence="3">3.5.1.28</ecNumber>
    </submittedName>
</protein>
<evidence type="ECO:0000259" key="2">
    <source>
        <dbReference type="SMART" id="SM00646"/>
    </source>
</evidence>
<dbReference type="RefSeq" id="WP_021170467.1">
    <property type="nucleotide sequence ID" value="NZ_CTRP01000014.1"/>
</dbReference>
<dbReference type="Proteomes" id="UP000049855">
    <property type="component" value="Unassembled WGS sequence"/>
</dbReference>
<dbReference type="Pfam" id="PF01520">
    <property type="entry name" value="Amidase_3"/>
    <property type="match status" value="1"/>
</dbReference>
<accession>A0A0U1L469</accession>
<name>A0A0U1L469_9FIRM</name>
<evidence type="ECO:0000313" key="4">
    <source>
        <dbReference type="Proteomes" id="UP000049855"/>
    </source>
</evidence>
<dbReference type="SUPFAM" id="SSF53187">
    <property type="entry name" value="Zn-dependent exopeptidases"/>
    <property type="match status" value="1"/>
</dbReference>
<keyword evidence="1 3" id="KW-0378">Hydrolase</keyword>
<dbReference type="PANTHER" id="PTHR30404:SF0">
    <property type="entry name" value="N-ACETYLMURAMOYL-L-ALANINE AMIDASE AMIC"/>
    <property type="match status" value="1"/>
</dbReference>
<proteinExistence type="predicted"/>
<evidence type="ECO:0000313" key="3">
    <source>
        <dbReference type="EMBL" id="CQR74478.1"/>
    </source>
</evidence>
<dbReference type="GO" id="GO:0030288">
    <property type="term" value="C:outer membrane-bounded periplasmic space"/>
    <property type="evidence" value="ECO:0007669"/>
    <property type="project" value="TreeGrafter"/>
</dbReference>
<dbReference type="InterPro" id="IPR002508">
    <property type="entry name" value="MurNAc-LAA_cat"/>
</dbReference>
<sequence>MKIVIDPGHSGPVEPGACAEGVQECDVVLAIAKLLPEQCCEQGYEFLLTRSGDIMTDDLAFRAEVANTNRADVFISIHTNSAASPVAHGTEVYHYPGSVSGKQLAACLQARLVEELGTANRGVKEANFQVLRETDCPAVLVEVAFISNESDRQLLTSSAGQLTAAAAIDSGLADYFGIRRISATREYS</sequence>
<dbReference type="PANTHER" id="PTHR30404">
    <property type="entry name" value="N-ACETYLMURAMOYL-L-ALANINE AMIDASE"/>
    <property type="match status" value="1"/>
</dbReference>
<dbReference type="CDD" id="cd02696">
    <property type="entry name" value="MurNAc-LAA"/>
    <property type="match status" value="1"/>
</dbReference>
<dbReference type="InterPro" id="IPR050695">
    <property type="entry name" value="N-acetylmuramoyl_amidase_3"/>
</dbReference>